<evidence type="ECO:0000313" key="1">
    <source>
        <dbReference type="EMBL" id="GEQ85370.1"/>
    </source>
</evidence>
<sequence>MGYETYGINEMSVYIDQFKHKSWSNTSSAFKFETKRSFLGYLNSGTEFLDSVDYINRMKNMYEKIFDTKLEFQKEDRTWKDPNINQE</sequence>
<dbReference type="AlphaFoldDB" id="A0A5J4FU81"/>
<comment type="caution">
    <text evidence="1">The sequence shown here is derived from an EMBL/GenBank/DDBJ whole genome shotgun (WGS) entry which is preliminary data.</text>
</comment>
<evidence type="ECO:0000313" key="2">
    <source>
        <dbReference type="Proteomes" id="UP000326994"/>
    </source>
</evidence>
<accession>A0A5J4FU81</accession>
<keyword evidence="2" id="KW-1185">Reference proteome</keyword>
<dbReference type="RefSeq" id="WP_151893293.1">
    <property type="nucleotide sequence ID" value="NZ_BKCF01000001.1"/>
</dbReference>
<dbReference type="Proteomes" id="UP000326994">
    <property type="component" value="Unassembled WGS sequence"/>
</dbReference>
<name>A0A5J4FU81_9FLAO</name>
<proteinExistence type="predicted"/>
<dbReference type="EMBL" id="BKCF01000001">
    <property type="protein sequence ID" value="GEQ85370.1"/>
    <property type="molecule type" value="Genomic_DNA"/>
</dbReference>
<reference evidence="1 2" key="1">
    <citation type="submission" date="2019-08" db="EMBL/GenBank/DDBJ databases">
        <title>Ulvibacter marinistellae sp. nov., isolated from a starfish, Patiria pectinifera.</title>
        <authorList>
            <person name="Kawano K."/>
            <person name="Ushijima N."/>
            <person name="Kihara M."/>
            <person name="Itoh H."/>
        </authorList>
    </citation>
    <scope>NUCLEOTIDE SEQUENCE [LARGE SCALE GENOMIC DNA]</scope>
    <source>
        <strain evidence="1 2">KK4</strain>
    </source>
</reference>
<organism evidence="1 2">
    <name type="scientific">Patiriisocius marinistellae</name>
    <dbReference type="NCBI Taxonomy" id="2494560"/>
    <lineage>
        <taxon>Bacteria</taxon>
        <taxon>Pseudomonadati</taxon>
        <taxon>Bacteroidota</taxon>
        <taxon>Flavobacteriia</taxon>
        <taxon>Flavobacteriales</taxon>
        <taxon>Flavobacteriaceae</taxon>
        <taxon>Patiriisocius</taxon>
    </lineage>
</organism>
<gene>
    <name evidence="1" type="ORF">ULMS_08780</name>
</gene>
<protein>
    <submittedName>
        <fullName evidence="1">Uncharacterized protein</fullName>
    </submittedName>
</protein>